<accession>A0A6A6ZLD9</accession>
<dbReference type="PANTHER" id="PTHR33112">
    <property type="entry name" value="DOMAIN PROTEIN, PUTATIVE-RELATED"/>
    <property type="match status" value="1"/>
</dbReference>
<keyword evidence="4" id="KW-1185">Reference proteome</keyword>
<dbReference type="OrthoDB" id="5135333at2759"/>
<proteinExistence type="predicted"/>
<feature type="domain" description="Heterokaryon incompatibility" evidence="2">
    <location>
        <begin position="283"/>
        <end position="432"/>
    </location>
</feature>
<dbReference type="InterPro" id="IPR010730">
    <property type="entry name" value="HET"/>
</dbReference>
<evidence type="ECO:0000313" key="4">
    <source>
        <dbReference type="Proteomes" id="UP000799424"/>
    </source>
</evidence>
<organism evidence="3 4">
    <name type="scientific">Ophiobolus disseminans</name>
    <dbReference type="NCBI Taxonomy" id="1469910"/>
    <lineage>
        <taxon>Eukaryota</taxon>
        <taxon>Fungi</taxon>
        <taxon>Dikarya</taxon>
        <taxon>Ascomycota</taxon>
        <taxon>Pezizomycotina</taxon>
        <taxon>Dothideomycetes</taxon>
        <taxon>Pleosporomycetidae</taxon>
        <taxon>Pleosporales</taxon>
        <taxon>Pleosporineae</taxon>
        <taxon>Phaeosphaeriaceae</taxon>
        <taxon>Ophiobolus</taxon>
    </lineage>
</organism>
<dbReference type="PANTHER" id="PTHR33112:SF12">
    <property type="entry name" value="HETEROKARYON INCOMPATIBILITY DOMAIN-CONTAINING PROTEIN"/>
    <property type="match status" value="1"/>
</dbReference>
<feature type="compositionally biased region" description="Basic and acidic residues" evidence="1">
    <location>
        <begin position="686"/>
        <end position="696"/>
    </location>
</feature>
<feature type="region of interest" description="Disordered" evidence="1">
    <location>
        <begin position="816"/>
        <end position="920"/>
    </location>
</feature>
<gene>
    <name evidence="3" type="ORF">CC86DRAFT_106424</name>
</gene>
<feature type="compositionally biased region" description="Basic and acidic residues" evidence="1">
    <location>
        <begin position="907"/>
        <end position="920"/>
    </location>
</feature>
<name>A0A6A6ZLD9_9PLEO</name>
<protein>
    <submittedName>
        <fullName evidence="3">HET-domain-containing protein</fullName>
    </submittedName>
</protein>
<dbReference type="EMBL" id="MU006237">
    <property type="protein sequence ID" value="KAF2821573.1"/>
    <property type="molecule type" value="Genomic_DNA"/>
</dbReference>
<feature type="region of interest" description="Disordered" evidence="1">
    <location>
        <begin position="660"/>
        <end position="729"/>
    </location>
</feature>
<dbReference type="AlphaFoldDB" id="A0A6A6ZLD9"/>
<dbReference type="Pfam" id="PF06985">
    <property type="entry name" value="HET"/>
    <property type="match status" value="1"/>
</dbReference>
<reference evidence="3" key="1">
    <citation type="journal article" date="2020" name="Stud. Mycol.">
        <title>101 Dothideomycetes genomes: a test case for predicting lifestyles and emergence of pathogens.</title>
        <authorList>
            <person name="Haridas S."/>
            <person name="Albert R."/>
            <person name="Binder M."/>
            <person name="Bloem J."/>
            <person name="Labutti K."/>
            <person name="Salamov A."/>
            <person name="Andreopoulos B."/>
            <person name="Baker S."/>
            <person name="Barry K."/>
            <person name="Bills G."/>
            <person name="Bluhm B."/>
            <person name="Cannon C."/>
            <person name="Castanera R."/>
            <person name="Culley D."/>
            <person name="Daum C."/>
            <person name="Ezra D."/>
            <person name="Gonzalez J."/>
            <person name="Henrissat B."/>
            <person name="Kuo A."/>
            <person name="Liang C."/>
            <person name="Lipzen A."/>
            <person name="Lutzoni F."/>
            <person name="Magnuson J."/>
            <person name="Mondo S."/>
            <person name="Nolan M."/>
            <person name="Ohm R."/>
            <person name="Pangilinan J."/>
            <person name="Park H.-J."/>
            <person name="Ramirez L."/>
            <person name="Alfaro M."/>
            <person name="Sun H."/>
            <person name="Tritt A."/>
            <person name="Yoshinaga Y."/>
            <person name="Zwiers L.-H."/>
            <person name="Turgeon B."/>
            <person name="Goodwin S."/>
            <person name="Spatafora J."/>
            <person name="Crous P."/>
            <person name="Grigoriev I."/>
        </authorList>
    </citation>
    <scope>NUCLEOTIDE SEQUENCE</scope>
    <source>
        <strain evidence="3">CBS 113818</strain>
    </source>
</reference>
<evidence type="ECO:0000313" key="3">
    <source>
        <dbReference type="EMBL" id="KAF2821573.1"/>
    </source>
</evidence>
<evidence type="ECO:0000259" key="2">
    <source>
        <dbReference type="Pfam" id="PF06985"/>
    </source>
</evidence>
<evidence type="ECO:0000256" key="1">
    <source>
        <dbReference type="SAM" id="MobiDB-lite"/>
    </source>
</evidence>
<feature type="region of interest" description="Disordered" evidence="1">
    <location>
        <begin position="1"/>
        <end position="23"/>
    </location>
</feature>
<dbReference type="Proteomes" id="UP000799424">
    <property type="component" value="Unassembled WGS sequence"/>
</dbReference>
<feature type="compositionally biased region" description="Pro residues" evidence="1">
    <location>
        <begin position="819"/>
        <end position="841"/>
    </location>
</feature>
<sequence length="920" mass="104398">MDMGNKPKNGVTTKEGGISNGAPVNVNGLTNSSGVDTQQSIPSLCTKCQGLDLNPNRFIVRSRAPRETMKPADFRLMSTTSPFNFGTYKEIADGGRGCSLCQLVLRSVQQETGTAVRYPIDTSPEADSAICYLSWEVDGREVFETQDDPRGPKEKHQSPRGLTRRIHLRWSNPLLKDSYLVFLASGKRMTASDAERAWNPTLLFLGREIGLRGNIQARVKSWIDLCQEKHRGPCLAPPRGIAGRFSEMLSHSYFGVIDVLNMQLTELPTRLDPQTLVVREAHYVALSYVWGETPAYRTVLENVMQHRMHGGLDRVIHELPKVIQDAIELVRRVGIQYLWIDALCIIQNSARSWKLNAYNMDLIYGNAIFTICAADGPSASTGLLAMHENTGTGTKDQLIADCTEDVRLVVSRPPEMYIQYSRWNTRAWTFQERLLSRRCLIFTGSRVYFQCHSTGMSEDIYADREGAGWSLDFMHAPLQTIRQLPLRSIWVYMKSVELYTARELSDQADILAAFSGVSNLMQQTMQAPFVFGLPMSHLDLSLLWDHVQPTQRRKHKGSAADGEYTDFPSWSWSGWVGAAAHYRRDMIEDCLDNVNEWLEERTWVRWYIRDGNGDLRPLWNQDQWQMDLSEHENWRGYGNDRSSGSMLFWTKTRGRRSTIVTRNSTWPPRDRNNVRTGPVSRPYTPVRRDNRRHLASEDDESTSDEESKWSLIDAPPPAQTLNKTRGATVEQPEIPLDSLRQSRLLPSQVAQSSSIGQRTLSTLPLLYHTLERWASIIYRNEIVRFLVNVSAAVLRLFVVMLGMPVPQTANDYQSRQMPLLPPVQPPVPPPVLPPVPPPQEPLPSHLDPIKAYASMHRSRTNQPPSSDGTDPEARRNTLLPPPGRRVKYVRYEDSARSIGPDLQQRSMRGENRQLHDLTSA</sequence>